<dbReference type="RefSeq" id="YP_009949433.1">
    <property type="nucleotide sequence ID" value="NC_051580.1"/>
</dbReference>
<keyword evidence="2" id="KW-1185">Reference proteome</keyword>
<proteinExistence type="predicted"/>
<organism evidence="1 2">
    <name type="scientific">Mycobacterium phage Thonko</name>
    <dbReference type="NCBI Taxonomy" id="2282910"/>
    <lineage>
        <taxon>Viruses</taxon>
        <taxon>Duplodnaviria</taxon>
        <taxon>Heunggongvirae</taxon>
        <taxon>Uroviricota</taxon>
        <taxon>Caudoviricetes</taxon>
        <taxon>Bclasvirinae</taxon>
        <taxon>Thonkovirus</taxon>
        <taxon>Thonkovirus thonko</taxon>
    </lineage>
</organism>
<protein>
    <submittedName>
        <fullName evidence="1">Uncharacterized protein</fullName>
    </submittedName>
</protein>
<dbReference type="GeneID" id="60320836"/>
<dbReference type="EMBL" id="MH632120">
    <property type="protein sequence ID" value="AXN53353.1"/>
    <property type="molecule type" value="Genomic_DNA"/>
</dbReference>
<dbReference type="KEGG" id="vg:60320836"/>
<evidence type="ECO:0000313" key="2">
    <source>
        <dbReference type="Proteomes" id="UP000259812"/>
    </source>
</evidence>
<gene>
    <name evidence="1" type="primary">82</name>
    <name evidence="1" type="ORF">PBI_THONKO_82</name>
</gene>
<name>A0A346FCC8_9CAUD</name>
<dbReference type="Proteomes" id="UP000259812">
    <property type="component" value="Genome"/>
</dbReference>
<sequence length="70" mass="7507">MHTLTVSPIGNPAGTVVTEHADEAAARADLDARFGRAYGITDRTLTVRCGRVAQASYTYVIRDETGRAVN</sequence>
<accession>A0A346FCC8</accession>
<reference evidence="2" key="1">
    <citation type="submission" date="2018-07" db="EMBL/GenBank/DDBJ databases">
        <authorList>
            <person name="Quirk P.G."/>
            <person name="Krulwich T.A."/>
        </authorList>
    </citation>
    <scope>NUCLEOTIDE SEQUENCE [LARGE SCALE GENOMIC DNA]</scope>
</reference>
<evidence type="ECO:0000313" key="1">
    <source>
        <dbReference type="EMBL" id="AXN53353.1"/>
    </source>
</evidence>